<evidence type="ECO:0000313" key="2">
    <source>
        <dbReference type="EMBL" id="NML66536.1"/>
    </source>
</evidence>
<dbReference type="InterPro" id="IPR000667">
    <property type="entry name" value="Peptidase_S13"/>
</dbReference>
<dbReference type="Pfam" id="PF13354">
    <property type="entry name" value="Beta-lactamase2"/>
    <property type="match status" value="1"/>
</dbReference>
<keyword evidence="3" id="KW-1185">Reference proteome</keyword>
<dbReference type="Gene3D" id="3.40.710.10">
    <property type="entry name" value="DD-peptidase/beta-lactamase superfamily"/>
    <property type="match status" value="1"/>
</dbReference>
<keyword evidence="2" id="KW-0378">Hydrolase</keyword>
<comment type="caution">
    <text evidence="2">The sequence shown here is derived from an EMBL/GenBank/DDBJ whole genome shotgun (WGS) entry which is preliminary data.</text>
</comment>
<dbReference type="RefSeq" id="WP_169532172.1">
    <property type="nucleotide sequence ID" value="NZ_JABBGH010000002.1"/>
</dbReference>
<dbReference type="SUPFAM" id="SSF56601">
    <property type="entry name" value="beta-lactamase/transpeptidase-like"/>
    <property type="match status" value="1"/>
</dbReference>
<protein>
    <submittedName>
        <fullName evidence="2">Serine hydrolase</fullName>
    </submittedName>
</protein>
<organism evidence="2 3">
    <name type="scientific">Hymenobacter polaris</name>
    <dbReference type="NCBI Taxonomy" id="2682546"/>
    <lineage>
        <taxon>Bacteria</taxon>
        <taxon>Pseudomonadati</taxon>
        <taxon>Bacteroidota</taxon>
        <taxon>Cytophagia</taxon>
        <taxon>Cytophagales</taxon>
        <taxon>Hymenobacteraceae</taxon>
        <taxon>Hymenobacter</taxon>
    </lineage>
</organism>
<dbReference type="GO" id="GO:0004185">
    <property type="term" value="F:serine-type carboxypeptidase activity"/>
    <property type="evidence" value="ECO:0007669"/>
    <property type="project" value="InterPro"/>
</dbReference>
<sequence length="269" mass="30111">MIRGKPGLVLLWLLLLAGPARAQLRRLLGPAPDTTGLARVLARPDYCRLQISLVRIRRDAQGRPHTARPVRYHLRPRQYFYPASTIKLAAAVLALEKLGRLRATVPALGLGSFMRTDSAFAGQTRAWRDTSAASGRTSLGHYLRKMLLVSDNDAYNRLYEFVGPRELNAGLRRLGLRHARLVQRLAIGDKPPGSRHTNPVRFFADTAGRQLVYAQPAAYWPAAYPAARFRPASMRVGRAYLGRHDSLLHQPLDLSKGNLFALRDLQRLL</sequence>
<accession>A0A7Y0AFT0</accession>
<name>A0A7Y0AFT0_9BACT</name>
<evidence type="ECO:0000313" key="3">
    <source>
        <dbReference type="Proteomes" id="UP000559626"/>
    </source>
</evidence>
<evidence type="ECO:0000259" key="1">
    <source>
        <dbReference type="Pfam" id="PF13354"/>
    </source>
</evidence>
<dbReference type="PRINTS" id="PR00922">
    <property type="entry name" value="DADACBPTASE3"/>
</dbReference>
<dbReference type="GO" id="GO:0006508">
    <property type="term" value="P:proteolysis"/>
    <property type="evidence" value="ECO:0007669"/>
    <property type="project" value="InterPro"/>
</dbReference>
<gene>
    <name evidence="2" type="ORF">HHL22_15110</name>
</gene>
<dbReference type="EMBL" id="JABBGH010000002">
    <property type="protein sequence ID" value="NML66536.1"/>
    <property type="molecule type" value="Genomic_DNA"/>
</dbReference>
<dbReference type="GO" id="GO:0030655">
    <property type="term" value="P:beta-lactam antibiotic catabolic process"/>
    <property type="evidence" value="ECO:0007669"/>
    <property type="project" value="InterPro"/>
</dbReference>
<proteinExistence type="predicted"/>
<dbReference type="InterPro" id="IPR012338">
    <property type="entry name" value="Beta-lactam/transpept-like"/>
</dbReference>
<reference evidence="2 3" key="1">
    <citation type="submission" date="2020-04" db="EMBL/GenBank/DDBJ databases">
        <title>Hymenobacter polaris sp. nov., isolated from Arctic soil.</title>
        <authorList>
            <person name="Dahal R.H."/>
        </authorList>
    </citation>
    <scope>NUCLEOTIDE SEQUENCE [LARGE SCALE GENOMIC DNA]</scope>
    <source>
        <strain evidence="2 3">RP-2-7</strain>
    </source>
</reference>
<feature type="domain" description="Beta-lactamase class A catalytic" evidence="1">
    <location>
        <begin position="74"/>
        <end position="185"/>
    </location>
</feature>
<dbReference type="AlphaFoldDB" id="A0A7Y0AFT0"/>
<dbReference type="InterPro" id="IPR045155">
    <property type="entry name" value="Beta-lactam_cat"/>
</dbReference>
<dbReference type="GO" id="GO:0008800">
    <property type="term" value="F:beta-lactamase activity"/>
    <property type="evidence" value="ECO:0007669"/>
    <property type="project" value="InterPro"/>
</dbReference>
<dbReference type="Proteomes" id="UP000559626">
    <property type="component" value="Unassembled WGS sequence"/>
</dbReference>